<comment type="caution">
    <text evidence="1">The sequence shown here is derived from an EMBL/GenBank/DDBJ whole genome shotgun (WGS) entry which is preliminary data.</text>
</comment>
<dbReference type="AlphaFoldDB" id="A0AA37GVI4"/>
<proteinExistence type="predicted"/>
<dbReference type="Proteomes" id="UP001055172">
    <property type="component" value="Unassembled WGS sequence"/>
</dbReference>
<organism evidence="1 2">
    <name type="scientific">Colletotrichum liriopes</name>
    <dbReference type="NCBI Taxonomy" id="708192"/>
    <lineage>
        <taxon>Eukaryota</taxon>
        <taxon>Fungi</taxon>
        <taxon>Dikarya</taxon>
        <taxon>Ascomycota</taxon>
        <taxon>Pezizomycotina</taxon>
        <taxon>Sordariomycetes</taxon>
        <taxon>Hypocreomycetidae</taxon>
        <taxon>Glomerellales</taxon>
        <taxon>Glomerellaceae</taxon>
        <taxon>Colletotrichum</taxon>
        <taxon>Colletotrichum spaethianum species complex</taxon>
    </lineage>
</organism>
<evidence type="ECO:0000313" key="2">
    <source>
        <dbReference type="Proteomes" id="UP001055172"/>
    </source>
</evidence>
<protein>
    <submittedName>
        <fullName evidence="1">Uncharacterized protein</fullName>
    </submittedName>
</protein>
<dbReference type="EMBL" id="BPPX01000029">
    <property type="protein sequence ID" value="GJC88025.1"/>
    <property type="molecule type" value="Genomic_DNA"/>
</dbReference>
<gene>
    <name evidence="1" type="ORF">ColLi_10863</name>
</gene>
<reference evidence="1 2" key="1">
    <citation type="submission" date="2021-07" db="EMBL/GenBank/DDBJ databases">
        <title>Genome data of Colletotrichum spaethianum.</title>
        <authorList>
            <person name="Utami Y.D."/>
            <person name="Hiruma K."/>
        </authorList>
    </citation>
    <scope>NUCLEOTIDE SEQUENCE [LARGE SCALE GENOMIC DNA]</scope>
    <source>
        <strain evidence="1 2">MAFF 242679</strain>
    </source>
</reference>
<sequence>MHVQRNELLGYSEIDQHLDWAAARRRHRLALKAKPKLLRYLPVEHWPRPPGHPSRNQVPRVKQCIVRLASFRQHQRLQ</sequence>
<name>A0AA37GVI4_9PEZI</name>
<evidence type="ECO:0000313" key="1">
    <source>
        <dbReference type="EMBL" id="GJC88025.1"/>
    </source>
</evidence>
<keyword evidence="2" id="KW-1185">Reference proteome</keyword>
<accession>A0AA37GVI4</accession>